<evidence type="ECO:0000259" key="2">
    <source>
        <dbReference type="Pfam" id="PF13193"/>
    </source>
</evidence>
<feature type="domain" description="AMP-dependent synthetase/ligase" evidence="1">
    <location>
        <begin position="10"/>
        <end position="373"/>
    </location>
</feature>
<dbReference type="SUPFAM" id="SSF56801">
    <property type="entry name" value="Acetyl-CoA synthetase-like"/>
    <property type="match status" value="1"/>
</dbReference>
<comment type="caution">
    <text evidence="3">The sequence shown here is derived from an EMBL/GenBank/DDBJ whole genome shotgun (WGS) entry which is preliminary data.</text>
</comment>
<accession>A0ABX1SHE1</accession>
<gene>
    <name evidence="3" type="ORF">HF526_23195</name>
</gene>
<dbReference type="InterPro" id="IPR050237">
    <property type="entry name" value="ATP-dep_AMP-bd_enzyme"/>
</dbReference>
<evidence type="ECO:0000259" key="1">
    <source>
        <dbReference type="Pfam" id="PF00501"/>
    </source>
</evidence>
<dbReference type="InterPro" id="IPR045851">
    <property type="entry name" value="AMP-bd_C_sf"/>
</dbReference>
<dbReference type="Gene3D" id="3.30.300.30">
    <property type="match status" value="1"/>
</dbReference>
<reference evidence="3 4" key="1">
    <citation type="submission" date="2020-04" db="EMBL/GenBank/DDBJ databases">
        <authorList>
            <person name="Klaysubun C."/>
            <person name="Duangmal K."/>
            <person name="Lipun K."/>
        </authorList>
    </citation>
    <scope>NUCLEOTIDE SEQUENCE [LARGE SCALE GENOMIC DNA]</scope>
    <source>
        <strain evidence="3 4">K10HN5</strain>
    </source>
</reference>
<sequence length="518" mass="57135">MAHLVHEFVESAVRRFADRIALVDDSGSLTYRQMWDRSRRLATALVDLGVAPGDRVVALMNNRNEWVELDNAVSMIGAVRGRLNSRDGAREFAWVLTDLTPKVVVTGPEFSAVIQDLIDSGQAPPARVIGLADSGDYEQLISASAPYEPVALSEDTPYLIFHTSGTTGHYKGAIYQHRNWVATYRNILATIMGDMGPDCALLHVGPLSHQSGILTAPALYRGARSVMLGHFDPKLFFDVVEREQITHTILAPAIINALAHDPDAANRDLSSLRCIYYSGSPIAPVVLRKAMEIFGPIFLQGYGSTEGGTIYNTILYPDEHVDALENHPDRLASCGRPSPFFDVRVADEDGHEMPRGEMGELRVRGDAVSVGYWNQPEATANSYVDGWFRMGDLAVRDEDDYVTIVDRKNDMIISGGLNVYPREVEDVISAHPAVNEVVVIGVPHEKWGEAVKACVSLHPGERLTLEDLQAHCKATGLANYKKPLSLDIVDEVPKTAVGKVFRRALREPYWQGRQRQVG</sequence>
<evidence type="ECO:0000313" key="3">
    <source>
        <dbReference type="EMBL" id="NMI00193.1"/>
    </source>
</evidence>
<name>A0ABX1SHE1_9PSEU</name>
<dbReference type="Proteomes" id="UP000820669">
    <property type="component" value="Unassembled WGS sequence"/>
</dbReference>
<evidence type="ECO:0000313" key="4">
    <source>
        <dbReference type="Proteomes" id="UP000820669"/>
    </source>
</evidence>
<dbReference type="PANTHER" id="PTHR43767">
    <property type="entry name" value="LONG-CHAIN-FATTY-ACID--COA LIGASE"/>
    <property type="match status" value="1"/>
</dbReference>
<organism evidence="3 4">
    <name type="scientific">Pseudonocardia acidicola</name>
    <dbReference type="NCBI Taxonomy" id="2724939"/>
    <lineage>
        <taxon>Bacteria</taxon>
        <taxon>Bacillati</taxon>
        <taxon>Actinomycetota</taxon>
        <taxon>Actinomycetes</taxon>
        <taxon>Pseudonocardiales</taxon>
        <taxon>Pseudonocardiaceae</taxon>
        <taxon>Pseudonocardia</taxon>
    </lineage>
</organism>
<dbReference type="RefSeq" id="WP_169383671.1">
    <property type="nucleotide sequence ID" value="NZ_JAAXLA010000050.1"/>
</dbReference>
<dbReference type="InterPro" id="IPR025110">
    <property type="entry name" value="AMP-bd_C"/>
</dbReference>
<dbReference type="EMBL" id="JAAXLA010000050">
    <property type="protein sequence ID" value="NMI00193.1"/>
    <property type="molecule type" value="Genomic_DNA"/>
</dbReference>
<dbReference type="PANTHER" id="PTHR43767:SF7">
    <property type="entry name" value="MEDIUM_LONG-CHAIN-FATTY-ACID--COA LIGASE FADD8"/>
    <property type="match status" value="1"/>
</dbReference>
<dbReference type="Gene3D" id="3.40.50.12780">
    <property type="entry name" value="N-terminal domain of ligase-like"/>
    <property type="match status" value="1"/>
</dbReference>
<proteinExistence type="predicted"/>
<dbReference type="Pfam" id="PF13193">
    <property type="entry name" value="AMP-binding_C"/>
    <property type="match status" value="1"/>
</dbReference>
<dbReference type="InterPro" id="IPR000873">
    <property type="entry name" value="AMP-dep_synth/lig_dom"/>
</dbReference>
<dbReference type="InterPro" id="IPR042099">
    <property type="entry name" value="ANL_N_sf"/>
</dbReference>
<feature type="domain" description="AMP-binding enzyme C-terminal" evidence="2">
    <location>
        <begin position="423"/>
        <end position="499"/>
    </location>
</feature>
<protein>
    <submittedName>
        <fullName evidence="3">AMP-binding protein</fullName>
    </submittedName>
</protein>
<keyword evidence="4" id="KW-1185">Reference proteome</keyword>
<dbReference type="Pfam" id="PF00501">
    <property type="entry name" value="AMP-binding"/>
    <property type="match status" value="1"/>
</dbReference>